<feature type="region of interest" description="Disordered" evidence="1">
    <location>
        <begin position="47"/>
        <end position="82"/>
    </location>
</feature>
<dbReference type="GeneID" id="108632236"/>
<feature type="compositionally biased region" description="Low complexity" evidence="1">
    <location>
        <begin position="61"/>
        <end position="70"/>
    </location>
</feature>
<keyword evidence="3" id="KW-1185">Reference proteome</keyword>
<keyword evidence="2" id="KW-0732">Signal</keyword>
<dbReference type="AlphaFoldDB" id="A0AAJ7JGF3"/>
<dbReference type="KEGG" id="ccal:108632236"/>
<dbReference type="Proteomes" id="UP000694925">
    <property type="component" value="Unplaced"/>
</dbReference>
<gene>
    <name evidence="4" type="primary">LOC108632236</name>
</gene>
<feature type="signal peptide" evidence="2">
    <location>
        <begin position="1"/>
        <end position="17"/>
    </location>
</feature>
<accession>A0AAJ7JGF3</accession>
<proteinExistence type="predicted"/>
<evidence type="ECO:0000256" key="1">
    <source>
        <dbReference type="SAM" id="MobiDB-lite"/>
    </source>
</evidence>
<evidence type="ECO:0000313" key="4">
    <source>
        <dbReference type="RefSeq" id="XP_017892154.1"/>
    </source>
</evidence>
<dbReference type="RefSeq" id="XP_017892154.1">
    <property type="nucleotide sequence ID" value="XM_018036665.2"/>
</dbReference>
<protein>
    <submittedName>
        <fullName evidence="4">Uncharacterized protein LOC108632236</fullName>
    </submittedName>
</protein>
<evidence type="ECO:0000256" key="2">
    <source>
        <dbReference type="SAM" id="SignalP"/>
    </source>
</evidence>
<evidence type="ECO:0000313" key="3">
    <source>
        <dbReference type="Proteomes" id="UP000694925"/>
    </source>
</evidence>
<sequence>MRSSLVLLVSIVASAAAAPLEDPQNGRLFAWNTSEFPVSTEAEIVTDKEAASHSAKKQSETSDGGTTDSSLPSVTTHDYDRAETTDDALQAKMQESKATKKSRKHKAIVLDYLSKLPFSNVLPYDVNYNNYDTEGRKTSTLHRHPDSNIFYVRLPPTPYMFVPGLGYISQPPKYSTSSLRPQFGIYAKPKPSGTDKQTVQKPFIKVPIDFVSNGKPTSVYQWQKKKNKKPADSPITNLDGLSADFNGKPSTIYQWQGAVKPVKKTDDLVNILDKGPYYFSGKPTSVYVLNPDGTSKLHQRIRYQRDNSYY</sequence>
<dbReference type="InterPro" id="IPR031983">
    <property type="entry name" value="DUF4786"/>
</dbReference>
<reference evidence="4" key="1">
    <citation type="submission" date="2025-08" db="UniProtKB">
        <authorList>
            <consortium name="RefSeq"/>
        </authorList>
    </citation>
    <scope>IDENTIFICATION</scope>
    <source>
        <tissue evidence="4">Whole body</tissue>
    </source>
</reference>
<organism evidence="3 4">
    <name type="scientific">Ceratina calcarata</name>
    <dbReference type="NCBI Taxonomy" id="156304"/>
    <lineage>
        <taxon>Eukaryota</taxon>
        <taxon>Metazoa</taxon>
        <taxon>Ecdysozoa</taxon>
        <taxon>Arthropoda</taxon>
        <taxon>Hexapoda</taxon>
        <taxon>Insecta</taxon>
        <taxon>Pterygota</taxon>
        <taxon>Neoptera</taxon>
        <taxon>Endopterygota</taxon>
        <taxon>Hymenoptera</taxon>
        <taxon>Apocrita</taxon>
        <taxon>Aculeata</taxon>
        <taxon>Apoidea</taxon>
        <taxon>Anthophila</taxon>
        <taxon>Apidae</taxon>
        <taxon>Ceratina</taxon>
        <taxon>Zadontomerus</taxon>
    </lineage>
</organism>
<dbReference type="Pfam" id="PF16027">
    <property type="entry name" value="DUF4786"/>
    <property type="match status" value="1"/>
</dbReference>
<feature type="chain" id="PRO_5042486414" evidence="2">
    <location>
        <begin position="18"/>
        <end position="310"/>
    </location>
</feature>
<name>A0AAJ7JGF3_9HYME</name>